<dbReference type="Pfam" id="PF10613">
    <property type="entry name" value="Lig_chan-Glu_bd"/>
    <property type="match status" value="1"/>
</dbReference>
<evidence type="ECO:0000256" key="5">
    <source>
        <dbReference type="ARBA" id="ARBA00022989"/>
    </source>
</evidence>
<evidence type="ECO:0000256" key="13">
    <source>
        <dbReference type="ARBA" id="ARBA00023303"/>
    </source>
</evidence>
<keyword evidence="12" id="KW-1071">Ligand-gated ion channel</keyword>
<dbReference type="Gene3D" id="3.40.50.2300">
    <property type="match status" value="2"/>
</dbReference>
<evidence type="ECO:0000256" key="8">
    <source>
        <dbReference type="ARBA" id="ARBA00023136"/>
    </source>
</evidence>
<dbReference type="EMBL" id="JAWJWF010000001">
    <property type="protein sequence ID" value="KAK6641280.1"/>
    <property type="molecule type" value="Genomic_DNA"/>
</dbReference>
<dbReference type="InterPro" id="IPR001828">
    <property type="entry name" value="ANF_lig-bd_rcpt"/>
</dbReference>
<dbReference type="PANTHER" id="PTHR18966">
    <property type="entry name" value="IONOTROPIC GLUTAMATE RECEPTOR"/>
    <property type="match status" value="1"/>
</dbReference>
<dbReference type="Gene3D" id="3.40.190.10">
    <property type="entry name" value="Periplasmic binding protein-like II"/>
    <property type="match status" value="1"/>
</dbReference>
<dbReference type="SMART" id="SM00079">
    <property type="entry name" value="PBPe"/>
    <property type="match status" value="1"/>
</dbReference>
<dbReference type="InterPro" id="IPR028082">
    <property type="entry name" value="Peripla_BP_I"/>
</dbReference>
<organism evidence="17 18">
    <name type="scientific">Polyplax serrata</name>
    <name type="common">Common mouse louse</name>
    <dbReference type="NCBI Taxonomy" id="468196"/>
    <lineage>
        <taxon>Eukaryota</taxon>
        <taxon>Metazoa</taxon>
        <taxon>Ecdysozoa</taxon>
        <taxon>Arthropoda</taxon>
        <taxon>Hexapoda</taxon>
        <taxon>Insecta</taxon>
        <taxon>Pterygota</taxon>
        <taxon>Neoptera</taxon>
        <taxon>Paraneoptera</taxon>
        <taxon>Psocodea</taxon>
        <taxon>Troctomorpha</taxon>
        <taxon>Phthiraptera</taxon>
        <taxon>Anoplura</taxon>
        <taxon>Polyplacidae</taxon>
        <taxon>Polyplax</taxon>
    </lineage>
</organism>
<comment type="similarity">
    <text evidence="2">Belongs to the glutamate-gated ion channel (TC 1.A.10.1) family.</text>
</comment>
<evidence type="ECO:0000256" key="4">
    <source>
        <dbReference type="ARBA" id="ARBA00022692"/>
    </source>
</evidence>
<evidence type="ECO:0000256" key="1">
    <source>
        <dbReference type="ARBA" id="ARBA00004141"/>
    </source>
</evidence>
<evidence type="ECO:0000256" key="14">
    <source>
        <dbReference type="ARBA" id="ARBA00034100"/>
    </source>
</evidence>
<dbReference type="SMART" id="SM00918">
    <property type="entry name" value="Lig_chan-Glu_bd"/>
    <property type="match status" value="1"/>
</dbReference>
<reference evidence="17 18" key="1">
    <citation type="submission" date="2023-09" db="EMBL/GenBank/DDBJ databases">
        <title>Genomes of two closely related lineages of the louse Polyplax serrata with different host specificities.</title>
        <authorList>
            <person name="Martinu J."/>
            <person name="Tarabai H."/>
            <person name="Stefka J."/>
            <person name="Hypsa V."/>
        </authorList>
    </citation>
    <scope>NUCLEOTIDE SEQUENCE [LARGE SCALE GENOMIC DNA]</scope>
    <source>
        <strain evidence="17">98ZLc_SE</strain>
    </source>
</reference>
<dbReference type="Proteomes" id="UP001359485">
    <property type="component" value="Unassembled WGS sequence"/>
</dbReference>
<evidence type="ECO:0000259" key="16">
    <source>
        <dbReference type="SMART" id="SM00918"/>
    </source>
</evidence>
<proteinExistence type="inferred from homology"/>
<evidence type="ECO:0000259" key="15">
    <source>
        <dbReference type="SMART" id="SM00079"/>
    </source>
</evidence>
<name>A0ABR1BCW2_POLSC</name>
<gene>
    <name evidence="17" type="ORF">RUM44_012989</name>
</gene>
<dbReference type="InterPro" id="IPR001320">
    <property type="entry name" value="Iontro_rcpt_C"/>
</dbReference>
<evidence type="ECO:0000256" key="6">
    <source>
        <dbReference type="ARBA" id="ARBA00023018"/>
    </source>
</evidence>
<evidence type="ECO:0000256" key="3">
    <source>
        <dbReference type="ARBA" id="ARBA00022448"/>
    </source>
</evidence>
<dbReference type="InterPro" id="IPR015683">
    <property type="entry name" value="Ionotropic_Glu_rcpt"/>
</dbReference>
<sequence>MERVLLITNQLGLFTEDQWEQEIAFKYAVDRINMDPFVLPKSRVIPIIERIPVGDSFEAGKRVCNLTSTGVAAIFGPNDIASAGIVKSISETLEIPNLQTQWEIARDKLSLLTIKTYPEPKVLSQGLADIIEDMDWKSFTILYENEESLIRLQGVLKLKGPNDQPIAIRQLDPGDDHRTLLKEIQISGETHIILQCKPERVLNVLRQAREVKMMEDYQSYIITDLDTHTIDFDEFKYGRTNITTVRLIDPSDIYVQNAVRDWVEGEKRNGIYLGITPETVKVETALMYDAVHLFAKAVHGIEGSKKKISVVSLRCDGIDTWSHGYSLVNYIKLVETKGVTGPISFDKNDGRRTFFRLEIAELTKGGFKKIGTWDPVNKVNYTRTVGEFYSQIVEKLENKTFIVVSRLGAPFLMLKEPQTGLTGNDRFEGYSINLIDEIAKELNFKYEFTLTPDGKYGSYNKVTKKWDGLVKQLLDRKADLAICDLTITYERESAVDFTMPFMTLGFEIRKVAVLVKNPDLERHRILLLRKEVESEYSKRLNSRSKIKKIRLFN</sequence>
<comment type="subcellular location">
    <subcellularLocation>
        <location evidence="1">Membrane</location>
        <topology evidence="1">Multi-pass membrane protein</topology>
    </subcellularLocation>
    <subcellularLocation>
        <location evidence="14">Postsynaptic cell membrane</location>
    </subcellularLocation>
</comment>
<dbReference type="Pfam" id="PF01094">
    <property type="entry name" value="ANF_receptor"/>
    <property type="match status" value="1"/>
</dbReference>
<feature type="domain" description="Ionotropic glutamate receptor C-terminal" evidence="15">
    <location>
        <begin position="400"/>
        <end position="553"/>
    </location>
</feature>
<evidence type="ECO:0000256" key="10">
    <source>
        <dbReference type="ARBA" id="ARBA00023180"/>
    </source>
</evidence>
<keyword evidence="11" id="KW-0628">Postsynaptic cell membrane</keyword>
<evidence type="ECO:0000313" key="18">
    <source>
        <dbReference type="Proteomes" id="UP001359485"/>
    </source>
</evidence>
<evidence type="ECO:0000256" key="11">
    <source>
        <dbReference type="ARBA" id="ARBA00023257"/>
    </source>
</evidence>
<evidence type="ECO:0008006" key="19">
    <source>
        <dbReference type="Google" id="ProtNLM"/>
    </source>
</evidence>
<evidence type="ECO:0000256" key="7">
    <source>
        <dbReference type="ARBA" id="ARBA00023065"/>
    </source>
</evidence>
<evidence type="ECO:0000256" key="2">
    <source>
        <dbReference type="ARBA" id="ARBA00008685"/>
    </source>
</evidence>
<dbReference type="InterPro" id="IPR019594">
    <property type="entry name" value="Glu/Gly-bd"/>
</dbReference>
<keyword evidence="18" id="KW-1185">Reference proteome</keyword>
<keyword evidence="9" id="KW-0675">Receptor</keyword>
<comment type="caution">
    <text evidence="17">The sequence shown here is derived from an EMBL/GenBank/DDBJ whole genome shotgun (WGS) entry which is preliminary data.</text>
</comment>
<keyword evidence="10" id="KW-0325">Glycoprotein</keyword>
<keyword evidence="5" id="KW-1133">Transmembrane helix</keyword>
<keyword evidence="13" id="KW-0407">Ion channel</keyword>
<protein>
    <recommendedName>
        <fullName evidence="19">Ionotropic glutamate receptor</fullName>
    </recommendedName>
</protein>
<feature type="domain" description="Ionotropic glutamate receptor L-glutamate and glycine-binding" evidence="16">
    <location>
        <begin position="410"/>
        <end position="475"/>
    </location>
</feature>
<keyword evidence="3" id="KW-0813">Transport</keyword>
<dbReference type="SUPFAM" id="SSF53850">
    <property type="entry name" value="Periplasmic binding protein-like II"/>
    <property type="match status" value="1"/>
</dbReference>
<dbReference type="CDD" id="cd06382">
    <property type="entry name" value="PBP1_iGluR_Kainate"/>
    <property type="match status" value="1"/>
</dbReference>
<keyword evidence="6" id="KW-0770">Synapse</keyword>
<accession>A0ABR1BCW2</accession>
<evidence type="ECO:0000256" key="9">
    <source>
        <dbReference type="ARBA" id="ARBA00023170"/>
    </source>
</evidence>
<dbReference type="SUPFAM" id="SSF53822">
    <property type="entry name" value="Periplasmic binding protein-like I"/>
    <property type="match status" value="1"/>
</dbReference>
<evidence type="ECO:0000313" key="17">
    <source>
        <dbReference type="EMBL" id="KAK6641280.1"/>
    </source>
</evidence>
<evidence type="ECO:0000256" key="12">
    <source>
        <dbReference type="ARBA" id="ARBA00023286"/>
    </source>
</evidence>
<keyword evidence="7" id="KW-0406">Ion transport</keyword>
<keyword evidence="8" id="KW-0472">Membrane</keyword>
<keyword evidence="4" id="KW-0812">Transmembrane</keyword>